<sequence>MIVKQAEVQTGYDQDPVEQALKKTGCIELHYQIQECIAETRDWRKCQDLVQKFKVCMEEYKRKQNSS</sequence>
<reference evidence="2" key="1">
    <citation type="submission" date="2025-08" db="UniProtKB">
        <authorList>
            <consortium name="RefSeq"/>
        </authorList>
    </citation>
    <scope>IDENTIFICATION</scope>
    <source>
        <tissue evidence="2">Whole body</tissue>
    </source>
</reference>
<gene>
    <name evidence="2" type="primary">LOC107072426</name>
</gene>
<keyword evidence="1" id="KW-1185">Reference proteome</keyword>
<proteinExistence type="predicted"/>
<dbReference type="PANTHER" id="PTHR13639">
    <property type="entry name" value="CYTOCHROME C OXIDASE ASSEMBLY FACTOR 4 HOMOLOG, MITOCHONDRIAL"/>
    <property type="match status" value="1"/>
</dbReference>
<dbReference type="InterPro" id="IPR039870">
    <property type="entry name" value="Coa4-like"/>
</dbReference>
<protein>
    <submittedName>
        <fullName evidence="2">Cytochrome c oxidase assembly factor 4 homolog, mitochondrial</fullName>
    </submittedName>
</protein>
<dbReference type="GeneID" id="107072426"/>
<evidence type="ECO:0000313" key="2">
    <source>
        <dbReference type="RefSeq" id="XP_015187838.1"/>
    </source>
</evidence>
<name>A0ABM1J5V0_POLDO</name>
<evidence type="ECO:0000313" key="1">
    <source>
        <dbReference type="Proteomes" id="UP000694924"/>
    </source>
</evidence>
<dbReference type="RefSeq" id="XP_015187838.1">
    <property type="nucleotide sequence ID" value="XM_015332352.1"/>
</dbReference>
<accession>A0ABM1J5V0</accession>
<dbReference type="Proteomes" id="UP000694924">
    <property type="component" value="Unplaced"/>
</dbReference>
<organism evidence="1 2">
    <name type="scientific">Polistes dominula</name>
    <name type="common">European paper wasp</name>
    <name type="synonym">Vespa dominula</name>
    <dbReference type="NCBI Taxonomy" id="743375"/>
    <lineage>
        <taxon>Eukaryota</taxon>
        <taxon>Metazoa</taxon>
        <taxon>Ecdysozoa</taxon>
        <taxon>Arthropoda</taxon>
        <taxon>Hexapoda</taxon>
        <taxon>Insecta</taxon>
        <taxon>Pterygota</taxon>
        <taxon>Neoptera</taxon>
        <taxon>Endopterygota</taxon>
        <taxon>Hymenoptera</taxon>
        <taxon>Apocrita</taxon>
        <taxon>Aculeata</taxon>
        <taxon>Vespoidea</taxon>
        <taxon>Vespidae</taxon>
        <taxon>Polistinae</taxon>
        <taxon>Polistini</taxon>
        <taxon>Polistes</taxon>
    </lineage>
</organism>
<dbReference type="PANTHER" id="PTHR13639:SF2">
    <property type="entry name" value="CYTOCHROME C OXIDASE ASSEMBLY FACTOR 4 HOMOLOG, MITOCHONDRIAL"/>
    <property type="match status" value="1"/>
</dbReference>